<keyword evidence="1" id="KW-0812">Transmembrane</keyword>
<organism evidence="2 3">
    <name type="scientific">Allofrancisella frigidaquae</name>
    <dbReference type="NCBI Taxonomy" id="1085644"/>
    <lineage>
        <taxon>Bacteria</taxon>
        <taxon>Pseudomonadati</taxon>
        <taxon>Pseudomonadota</taxon>
        <taxon>Gammaproteobacteria</taxon>
        <taxon>Thiotrichales</taxon>
        <taxon>Francisellaceae</taxon>
        <taxon>Allofrancisella</taxon>
    </lineage>
</organism>
<feature type="transmembrane region" description="Helical" evidence="1">
    <location>
        <begin position="261"/>
        <end position="279"/>
    </location>
</feature>
<feature type="transmembrane region" description="Helical" evidence="1">
    <location>
        <begin position="229"/>
        <end position="249"/>
    </location>
</feature>
<gene>
    <name evidence="2" type="ORF">E3E15_03520</name>
</gene>
<feature type="transmembrane region" description="Helical" evidence="1">
    <location>
        <begin position="58"/>
        <end position="76"/>
    </location>
</feature>
<feature type="transmembrane region" description="Helical" evidence="1">
    <location>
        <begin position="20"/>
        <end position="46"/>
    </location>
</feature>
<dbReference type="Proteomes" id="UP000503320">
    <property type="component" value="Chromosome"/>
</dbReference>
<feature type="transmembrane region" description="Helical" evidence="1">
    <location>
        <begin position="336"/>
        <end position="354"/>
    </location>
</feature>
<proteinExistence type="predicted"/>
<feature type="transmembrane region" description="Helical" evidence="1">
    <location>
        <begin position="204"/>
        <end position="223"/>
    </location>
</feature>
<dbReference type="KEGG" id="afri:E3E15_03520"/>
<protein>
    <recommendedName>
        <fullName evidence="4">MFS transporter</fullName>
    </recommendedName>
</protein>
<feature type="transmembrane region" description="Helical" evidence="1">
    <location>
        <begin position="167"/>
        <end position="183"/>
    </location>
</feature>
<sequence>MKKIIGRSVPKTNVDFKQPVGLHIIAIMIFCLCLCIAPFVTLLTHYGDINFFYNRNDHIFVMFFAGVFGCISNYFFGSTKSIIHGLQFVIIAIILSFIKNTYLFSLAALWTGVSVVIVNLLFNLSSFYLKTDSRRLYGFIGVYSSALLGIAIGVFICFIVLKDAYSFKLFYLFTIIFLLIFFLKNSYKLNTSLTSQTERVDISFYGVFIIFFVFSVILFYLLLNLKIFSSLNLIVLPVSLVYLHVLTVTNNKETGLELLKYVYFSLVLIVLNKMIYLTFLKYDHNSIDPKYINSVISTFIFLMFNYGLCIAVYIAWQFKIISLKIESIINSKLIKVMLYLEVTKVFILAIAVFIDNNLVSNMMFIISITLSIILNIFIVPIYFSLGKILAGGKNETITTTLLYLIYSSLVFVSFLYDISINI</sequence>
<reference evidence="2 3" key="1">
    <citation type="submission" date="2019-03" db="EMBL/GenBank/DDBJ databases">
        <title>Complete Genome Sequence of Allofrancisella frigidaquae Strain SYSU 10HL1970 Isolated from Water-Cooling Systems in China.</title>
        <authorList>
            <person name="Ohrman C."/>
            <person name="Uneklint I."/>
            <person name="Sjodin A."/>
        </authorList>
    </citation>
    <scope>NUCLEOTIDE SEQUENCE [LARGE SCALE GENOMIC DNA]</scope>
    <source>
        <strain evidence="2 3">SYSU 10HL1970</strain>
    </source>
</reference>
<dbReference type="AlphaFoldDB" id="A0A6M3HTG5"/>
<feature type="transmembrane region" description="Helical" evidence="1">
    <location>
        <begin position="104"/>
        <end position="124"/>
    </location>
</feature>
<feature type="transmembrane region" description="Helical" evidence="1">
    <location>
        <begin position="397"/>
        <end position="416"/>
    </location>
</feature>
<dbReference type="RefSeq" id="WP_035718978.1">
    <property type="nucleotide sequence ID" value="NZ_CP038017.1"/>
</dbReference>
<feature type="transmembrane region" description="Helical" evidence="1">
    <location>
        <begin position="81"/>
        <end position="98"/>
    </location>
</feature>
<accession>A0A6M3HTG5</accession>
<keyword evidence="1" id="KW-1133">Transmembrane helix</keyword>
<feature type="transmembrane region" description="Helical" evidence="1">
    <location>
        <begin position="291"/>
        <end position="316"/>
    </location>
</feature>
<keyword evidence="1" id="KW-0472">Membrane</keyword>
<evidence type="ECO:0000313" key="3">
    <source>
        <dbReference type="Proteomes" id="UP000503320"/>
    </source>
</evidence>
<name>A0A6M3HTG5_9GAMM</name>
<evidence type="ECO:0000313" key="2">
    <source>
        <dbReference type="EMBL" id="QIV94478.1"/>
    </source>
</evidence>
<keyword evidence="3" id="KW-1185">Reference proteome</keyword>
<dbReference type="EMBL" id="CP038017">
    <property type="protein sequence ID" value="QIV94478.1"/>
    <property type="molecule type" value="Genomic_DNA"/>
</dbReference>
<feature type="transmembrane region" description="Helical" evidence="1">
    <location>
        <begin position="360"/>
        <end position="385"/>
    </location>
</feature>
<evidence type="ECO:0008006" key="4">
    <source>
        <dbReference type="Google" id="ProtNLM"/>
    </source>
</evidence>
<evidence type="ECO:0000256" key="1">
    <source>
        <dbReference type="SAM" id="Phobius"/>
    </source>
</evidence>
<feature type="transmembrane region" description="Helical" evidence="1">
    <location>
        <begin position="136"/>
        <end position="161"/>
    </location>
</feature>